<keyword evidence="1" id="KW-1133">Transmembrane helix</keyword>
<evidence type="ECO:0000313" key="3">
    <source>
        <dbReference type="Proteomes" id="UP001266305"/>
    </source>
</evidence>
<gene>
    <name evidence="2" type="ORF">P7K49_008908</name>
</gene>
<accession>A0ABQ9VZ52</accession>
<organism evidence="2 3">
    <name type="scientific">Saguinus oedipus</name>
    <name type="common">Cotton-top tamarin</name>
    <name type="synonym">Oedipomidas oedipus</name>
    <dbReference type="NCBI Taxonomy" id="9490"/>
    <lineage>
        <taxon>Eukaryota</taxon>
        <taxon>Metazoa</taxon>
        <taxon>Chordata</taxon>
        <taxon>Craniata</taxon>
        <taxon>Vertebrata</taxon>
        <taxon>Euteleostomi</taxon>
        <taxon>Mammalia</taxon>
        <taxon>Eutheria</taxon>
        <taxon>Euarchontoglires</taxon>
        <taxon>Primates</taxon>
        <taxon>Haplorrhini</taxon>
        <taxon>Platyrrhini</taxon>
        <taxon>Cebidae</taxon>
        <taxon>Callitrichinae</taxon>
        <taxon>Saguinus</taxon>
    </lineage>
</organism>
<feature type="transmembrane region" description="Helical" evidence="1">
    <location>
        <begin position="79"/>
        <end position="98"/>
    </location>
</feature>
<keyword evidence="1" id="KW-0472">Membrane</keyword>
<evidence type="ECO:0000256" key="1">
    <source>
        <dbReference type="SAM" id="Phobius"/>
    </source>
</evidence>
<keyword evidence="1" id="KW-0812">Transmembrane</keyword>
<feature type="transmembrane region" description="Helical" evidence="1">
    <location>
        <begin position="104"/>
        <end position="121"/>
    </location>
</feature>
<keyword evidence="3" id="KW-1185">Reference proteome</keyword>
<protein>
    <submittedName>
        <fullName evidence="2">Uncharacterized protein</fullName>
    </submittedName>
</protein>
<name>A0ABQ9VZ52_SAGOE</name>
<dbReference type="EMBL" id="JASSZA010000004">
    <property type="protein sequence ID" value="KAK2114642.1"/>
    <property type="molecule type" value="Genomic_DNA"/>
</dbReference>
<reference evidence="2 3" key="1">
    <citation type="submission" date="2023-05" db="EMBL/GenBank/DDBJ databases">
        <title>B98-5 Cell Line De Novo Hybrid Assembly: An Optical Mapping Approach.</title>
        <authorList>
            <person name="Kananen K."/>
            <person name="Auerbach J.A."/>
            <person name="Kautto E."/>
            <person name="Blachly J.S."/>
        </authorList>
    </citation>
    <scope>NUCLEOTIDE SEQUENCE [LARGE SCALE GENOMIC DNA]</scope>
    <source>
        <strain evidence="2">B95-8</strain>
        <tissue evidence="2">Cell line</tissue>
    </source>
</reference>
<evidence type="ECO:0000313" key="2">
    <source>
        <dbReference type="EMBL" id="KAK2114642.1"/>
    </source>
</evidence>
<sequence>MNTSPAIITDKVIPACLPSPNYVVADWTDCYKSLAGEKPKLYKFPSVNVVHRTPGFVRAPVSVCIMSLQGTWSRGIRHIIIIIITIHIATATPMIIFINITTTIIITTTTITIIITVITSIP</sequence>
<comment type="caution">
    <text evidence="2">The sequence shown here is derived from an EMBL/GenBank/DDBJ whole genome shotgun (WGS) entry which is preliminary data.</text>
</comment>
<proteinExistence type="predicted"/>
<dbReference type="Proteomes" id="UP001266305">
    <property type="component" value="Unassembled WGS sequence"/>
</dbReference>